<dbReference type="Proteomes" id="UP000005239">
    <property type="component" value="Unassembled WGS sequence"/>
</dbReference>
<organism evidence="3 4">
    <name type="scientific">Pristionchus pacificus</name>
    <name type="common">Parasitic nematode worm</name>
    <dbReference type="NCBI Taxonomy" id="54126"/>
    <lineage>
        <taxon>Eukaryota</taxon>
        <taxon>Metazoa</taxon>
        <taxon>Ecdysozoa</taxon>
        <taxon>Nematoda</taxon>
        <taxon>Chromadorea</taxon>
        <taxon>Rhabditida</taxon>
        <taxon>Rhabditina</taxon>
        <taxon>Diplogasteromorpha</taxon>
        <taxon>Diplogasteroidea</taxon>
        <taxon>Neodiplogasteridae</taxon>
        <taxon>Pristionchus</taxon>
    </lineage>
</organism>
<evidence type="ECO:0000256" key="2">
    <source>
        <dbReference type="SAM" id="Phobius"/>
    </source>
</evidence>
<accession>A0A8R1US29</accession>
<keyword evidence="2" id="KW-1133">Transmembrane helix</keyword>
<gene>
    <name evidence="3" type="primary">WBGene00275758</name>
</gene>
<dbReference type="AlphaFoldDB" id="A0A2A6BU08"/>
<evidence type="ECO:0000256" key="1">
    <source>
        <dbReference type="SAM" id="MobiDB-lite"/>
    </source>
</evidence>
<protein>
    <submittedName>
        <fullName evidence="3">Uncharacterized protein</fullName>
    </submittedName>
</protein>
<accession>A0A2A6BU08</accession>
<keyword evidence="2" id="KW-0812">Transmembrane</keyword>
<sequence>MNLKFCRTIKSNEVMKPTSPESQSTQTAKSINSARHFDEGDSSETDEYIELTVGQLIIGVFAYTFIVALTLMQCLVLVSGDLLEDPSKTIVKHVIEIMLFAIVLPFFALTCIAMMVMGCAGIVYTCKDLCENESDIEQV</sequence>
<reference evidence="4" key="1">
    <citation type="journal article" date="2008" name="Nat. Genet.">
        <title>The Pristionchus pacificus genome provides a unique perspective on nematode lifestyle and parasitism.</title>
        <authorList>
            <person name="Dieterich C."/>
            <person name="Clifton S.W."/>
            <person name="Schuster L.N."/>
            <person name="Chinwalla A."/>
            <person name="Delehaunty K."/>
            <person name="Dinkelacker I."/>
            <person name="Fulton L."/>
            <person name="Fulton R."/>
            <person name="Godfrey J."/>
            <person name="Minx P."/>
            <person name="Mitreva M."/>
            <person name="Roeseler W."/>
            <person name="Tian H."/>
            <person name="Witte H."/>
            <person name="Yang S.P."/>
            <person name="Wilson R.K."/>
            <person name="Sommer R.J."/>
        </authorList>
    </citation>
    <scope>NUCLEOTIDE SEQUENCE [LARGE SCALE GENOMIC DNA]</scope>
    <source>
        <strain evidence="4">PS312</strain>
    </source>
</reference>
<dbReference type="EnsemblMetazoa" id="PPA37389.1">
    <property type="protein sequence ID" value="PPA37389.1"/>
    <property type="gene ID" value="WBGene00275758"/>
</dbReference>
<proteinExistence type="predicted"/>
<evidence type="ECO:0000313" key="4">
    <source>
        <dbReference type="Proteomes" id="UP000005239"/>
    </source>
</evidence>
<feature type="compositionally biased region" description="Polar residues" evidence="1">
    <location>
        <begin position="19"/>
        <end position="33"/>
    </location>
</feature>
<keyword evidence="2" id="KW-0472">Membrane</keyword>
<reference evidence="3" key="2">
    <citation type="submission" date="2022-06" db="UniProtKB">
        <authorList>
            <consortium name="EnsemblMetazoa"/>
        </authorList>
    </citation>
    <scope>IDENTIFICATION</scope>
    <source>
        <strain evidence="3">PS312</strain>
    </source>
</reference>
<feature type="region of interest" description="Disordered" evidence="1">
    <location>
        <begin position="15"/>
        <end position="41"/>
    </location>
</feature>
<evidence type="ECO:0000313" key="3">
    <source>
        <dbReference type="EnsemblMetazoa" id="PPA37389.1"/>
    </source>
</evidence>
<feature type="transmembrane region" description="Helical" evidence="2">
    <location>
        <begin position="99"/>
        <end position="124"/>
    </location>
</feature>
<feature type="transmembrane region" description="Helical" evidence="2">
    <location>
        <begin position="56"/>
        <end position="78"/>
    </location>
</feature>
<keyword evidence="4" id="KW-1185">Reference proteome</keyword>
<name>A0A2A6BU08_PRIPA</name>